<sequence>GSGCRRRRRSRCPRAQGQGLHEDNLAGPGGSL</sequence>
<dbReference type="EMBL" id="CADCTX010000184">
    <property type="protein sequence ID" value="CAA9305498.1"/>
    <property type="molecule type" value="Genomic_DNA"/>
</dbReference>
<dbReference type="AlphaFoldDB" id="A0A6J4KGK0"/>
<proteinExistence type="predicted"/>
<dbReference type="GO" id="GO:0005840">
    <property type="term" value="C:ribosome"/>
    <property type="evidence" value="ECO:0007669"/>
    <property type="project" value="UniProtKB-KW"/>
</dbReference>
<gene>
    <name evidence="2" type="ORF">AVDCRST_MAG40-641</name>
</gene>
<feature type="non-terminal residue" evidence="2">
    <location>
        <position position="1"/>
    </location>
</feature>
<keyword evidence="2" id="KW-0687">Ribonucleoprotein</keyword>
<feature type="non-terminal residue" evidence="2">
    <location>
        <position position="32"/>
    </location>
</feature>
<reference evidence="2" key="1">
    <citation type="submission" date="2020-02" db="EMBL/GenBank/DDBJ databases">
        <authorList>
            <person name="Meier V. D."/>
        </authorList>
    </citation>
    <scope>NUCLEOTIDE SEQUENCE</scope>
    <source>
        <strain evidence="2">AVDCRST_MAG40</strain>
    </source>
</reference>
<evidence type="ECO:0000313" key="2">
    <source>
        <dbReference type="EMBL" id="CAA9305498.1"/>
    </source>
</evidence>
<protein>
    <submittedName>
        <fullName evidence="2">LSU ribosomal protein L14p (L23e)</fullName>
    </submittedName>
</protein>
<name>A0A6J4KGK0_9BACT</name>
<organism evidence="2">
    <name type="scientific">uncultured Gemmatimonadaceae bacterium</name>
    <dbReference type="NCBI Taxonomy" id="246130"/>
    <lineage>
        <taxon>Bacteria</taxon>
        <taxon>Pseudomonadati</taxon>
        <taxon>Gemmatimonadota</taxon>
        <taxon>Gemmatimonadia</taxon>
        <taxon>Gemmatimonadales</taxon>
        <taxon>Gemmatimonadaceae</taxon>
        <taxon>environmental samples</taxon>
    </lineage>
</organism>
<evidence type="ECO:0000256" key="1">
    <source>
        <dbReference type="SAM" id="MobiDB-lite"/>
    </source>
</evidence>
<feature type="region of interest" description="Disordered" evidence="1">
    <location>
        <begin position="1"/>
        <end position="32"/>
    </location>
</feature>
<accession>A0A6J4KGK0</accession>
<feature type="compositionally biased region" description="Basic residues" evidence="1">
    <location>
        <begin position="1"/>
        <end position="12"/>
    </location>
</feature>
<keyword evidence="2" id="KW-0689">Ribosomal protein</keyword>